<dbReference type="GO" id="GO:0016042">
    <property type="term" value="P:lipid catabolic process"/>
    <property type="evidence" value="ECO:0007669"/>
    <property type="project" value="UniProtKB-KW"/>
</dbReference>
<evidence type="ECO:0000256" key="3">
    <source>
        <dbReference type="ARBA" id="ARBA00022963"/>
    </source>
</evidence>
<keyword evidence="3" id="KW-0442">Lipid degradation</keyword>
<reference evidence="6 7" key="1">
    <citation type="journal article" date="2018" name="Mol. Biol. Evol.">
        <title>Broad Genomic Sampling Reveals a Smut Pathogenic Ancestry of the Fungal Clade Ustilaginomycotina.</title>
        <authorList>
            <person name="Kijpornyongpan T."/>
            <person name="Mondo S.J."/>
            <person name="Barry K."/>
            <person name="Sandor L."/>
            <person name="Lee J."/>
            <person name="Lipzen A."/>
            <person name="Pangilinan J."/>
            <person name="LaButti K."/>
            <person name="Hainaut M."/>
            <person name="Henrissat B."/>
            <person name="Grigoriev I.V."/>
            <person name="Spatafora J.W."/>
            <person name="Aime M.C."/>
        </authorList>
    </citation>
    <scope>NUCLEOTIDE SEQUENCE [LARGE SCALE GENOMIC DNA]</scope>
    <source>
        <strain evidence="6 7">MCA 3645</strain>
    </source>
</reference>
<feature type="compositionally biased region" description="Basic and acidic residues" evidence="5">
    <location>
        <begin position="694"/>
        <end position="708"/>
    </location>
</feature>
<evidence type="ECO:0000313" key="7">
    <source>
        <dbReference type="Proteomes" id="UP000246740"/>
    </source>
</evidence>
<feature type="compositionally biased region" description="Basic and acidic residues" evidence="5">
    <location>
        <begin position="675"/>
        <end position="684"/>
    </location>
</feature>
<dbReference type="InParanoid" id="A0A317XXC5"/>
<feature type="region of interest" description="Disordered" evidence="5">
    <location>
        <begin position="28"/>
        <end position="87"/>
    </location>
</feature>
<keyword evidence="7" id="KW-1185">Reference proteome</keyword>
<dbReference type="Proteomes" id="UP000246740">
    <property type="component" value="Unassembled WGS sequence"/>
</dbReference>
<feature type="compositionally biased region" description="Polar residues" evidence="5">
    <location>
        <begin position="777"/>
        <end position="799"/>
    </location>
</feature>
<organism evidence="6 7">
    <name type="scientific">Testicularia cyperi</name>
    <dbReference type="NCBI Taxonomy" id="1882483"/>
    <lineage>
        <taxon>Eukaryota</taxon>
        <taxon>Fungi</taxon>
        <taxon>Dikarya</taxon>
        <taxon>Basidiomycota</taxon>
        <taxon>Ustilaginomycotina</taxon>
        <taxon>Ustilaginomycetes</taxon>
        <taxon>Ustilaginales</taxon>
        <taxon>Anthracoideaceae</taxon>
        <taxon>Testicularia</taxon>
    </lineage>
</organism>
<protein>
    <recommendedName>
        <fullName evidence="1">1-alkyl-2-acetylglycerophosphocholine esterase</fullName>
        <ecNumber evidence="1">3.1.1.47</ecNumber>
    </recommendedName>
</protein>
<dbReference type="STRING" id="1882483.A0A317XXC5"/>
<keyword evidence="4" id="KW-0443">Lipid metabolism</keyword>
<dbReference type="SUPFAM" id="SSF53474">
    <property type="entry name" value="alpha/beta-Hydrolases"/>
    <property type="match status" value="1"/>
</dbReference>
<evidence type="ECO:0000256" key="2">
    <source>
        <dbReference type="ARBA" id="ARBA00022801"/>
    </source>
</evidence>
<evidence type="ECO:0000256" key="1">
    <source>
        <dbReference type="ARBA" id="ARBA00013201"/>
    </source>
</evidence>
<dbReference type="AlphaFoldDB" id="A0A317XXC5"/>
<feature type="region of interest" description="Disordered" evidence="5">
    <location>
        <begin position="580"/>
        <end position="643"/>
    </location>
</feature>
<evidence type="ECO:0000256" key="4">
    <source>
        <dbReference type="ARBA" id="ARBA00023098"/>
    </source>
</evidence>
<feature type="compositionally biased region" description="Basic and acidic residues" evidence="5">
    <location>
        <begin position="49"/>
        <end position="70"/>
    </location>
</feature>
<dbReference type="PANTHER" id="PTHR10272">
    <property type="entry name" value="PLATELET-ACTIVATING FACTOR ACETYLHYDROLASE"/>
    <property type="match status" value="1"/>
</dbReference>
<name>A0A317XXC5_9BASI</name>
<dbReference type="EMBL" id="KZ819188">
    <property type="protein sequence ID" value="PWZ02935.1"/>
    <property type="molecule type" value="Genomic_DNA"/>
</dbReference>
<evidence type="ECO:0000313" key="6">
    <source>
        <dbReference type="EMBL" id="PWZ02935.1"/>
    </source>
</evidence>
<feature type="compositionally biased region" description="Low complexity" evidence="5">
    <location>
        <begin position="71"/>
        <end position="87"/>
    </location>
</feature>
<dbReference type="PANTHER" id="PTHR10272:SF0">
    <property type="entry name" value="PLATELET-ACTIVATING FACTOR ACETYLHYDROLASE"/>
    <property type="match status" value="1"/>
</dbReference>
<gene>
    <name evidence="6" type="ORF">BCV70DRAFT_169210</name>
</gene>
<feature type="compositionally biased region" description="Polar residues" evidence="5">
    <location>
        <begin position="580"/>
        <end position="591"/>
    </location>
</feature>
<dbReference type="GO" id="GO:0003847">
    <property type="term" value="F:1-alkyl-2-acetylglycerophosphocholine esterase activity"/>
    <property type="evidence" value="ECO:0007669"/>
    <property type="project" value="UniProtKB-EC"/>
</dbReference>
<sequence length="926" mass="102246">MGLPPYSGPFKVGVIDLEIPVRQPRSFCDNVVRPGDLNRPSKRARERAKKLNHDAKQARKETQESGKERPSQSASHSSSASEKWSPWSTGARTCTLHLETVLFTLYYPTVQMSEEQRKLYPRAAWLGRPVHAGVQALFSYLGQYGAFAIPASPAVLTLIHAKMPARVGVPLADPAIIRDHVESHAHGQQKRADSGNFGQRPPSFPVMIFSHGLAGNRLSYSQYCAELASQGIIVAAIEHRDGSGVSSIVRGEEAPDKSEQQGRRDGNAAENKHVRIVPRFSRGSGRQKAMVPYFSFEQIGLQSFSQEPSKREIDLRKDQLAMRHAEIQETLYILQQINDGHGPEIVQRSSRTLGTKLGGKKASVRNQSLPKESIIKSSKPLADWKGKLDLELPTLCGHSFGGATVLEFMRRKDNAFPWAIVLDPWVEPPVSKPAEDESDVKCGFRHPVYVLNSESFSVWREHFEKLKRICLDARQSNDERRGWTMTLCGSKHTDFSDYPFLLPKMFRSTVGPKKTIEVFSKATYMQMGLSRQRAREQQDILTAAIRAAKSQSKQLGEKQHLQRSLLGSLDTLQKSNTRLTEQALAVQSPTQMEGRRIEETQSGVHPEPGASAPPQNKLEEVQEGSAKFTGDNPAGPKQVAPDCAKTDSTVAEIGAVQAKDSITRNKSGRVVGRLVRKDGDDGNRESGGPNLDRSSGRDRQRKRPDQPPRPRRYSRQGSTRVEQDMAQGDAVSGQRARDQLARRHTNRSATTSNGTAISPSQSPASDRPAVYTVATAHASSSVDTDPHNGQGQSIDQETTLGPERQRSYVASVAQISHIDADADVLKVHEQLEEISQSLAYKREYNPPDLSLFKVLDGLGQAFHVRRGEARARLPTRNLVSERLSLPFRATLPSRVENNHCVAATLAAQSMTAAMASCRDGRLLLGA</sequence>
<accession>A0A317XXC5</accession>
<proteinExistence type="predicted"/>
<dbReference type="Pfam" id="PF03403">
    <property type="entry name" value="PAF-AH_p_II"/>
    <property type="match status" value="1"/>
</dbReference>
<dbReference type="OrthoDB" id="2363873at2759"/>
<feature type="compositionally biased region" description="Basic and acidic residues" evidence="5">
    <location>
        <begin position="250"/>
        <end position="269"/>
    </location>
</feature>
<feature type="region of interest" description="Disordered" evidence="5">
    <location>
        <begin position="245"/>
        <end position="269"/>
    </location>
</feature>
<keyword evidence="2" id="KW-0378">Hydrolase</keyword>
<dbReference type="Gene3D" id="3.40.50.1820">
    <property type="entry name" value="alpha/beta hydrolase"/>
    <property type="match status" value="1"/>
</dbReference>
<feature type="compositionally biased region" description="Polar residues" evidence="5">
    <location>
        <begin position="747"/>
        <end position="764"/>
    </location>
</feature>
<evidence type="ECO:0000256" key="5">
    <source>
        <dbReference type="SAM" id="MobiDB-lite"/>
    </source>
</evidence>
<feature type="region of interest" description="Disordered" evidence="5">
    <location>
        <begin position="667"/>
        <end position="802"/>
    </location>
</feature>
<dbReference type="InterPro" id="IPR029058">
    <property type="entry name" value="AB_hydrolase_fold"/>
</dbReference>
<dbReference type="EC" id="3.1.1.47" evidence="1"/>